<keyword evidence="11 17" id="KW-0472">Membrane</keyword>
<comment type="similarity">
    <text evidence="3">Belongs to the RBT5 family.</text>
</comment>
<dbReference type="InterPro" id="IPR051735">
    <property type="entry name" value="CFEM_domain"/>
</dbReference>
<protein>
    <recommendedName>
        <fullName evidence="19">CFEM domain-containing protein</fullName>
    </recommendedName>
</protein>
<dbReference type="OrthoDB" id="5403018at2759"/>
<evidence type="ECO:0000256" key="11">
    <source>
        <dbReference type="ARBA" id="ARBA00023136"/>
    </source>
</evidence>
<evidence type="ECO:0000256" key="12">
    <source>
        <dbReference type="ARBA" id="ARBA00023157"/>
    </source>
</evidence>
<dbReference type="InterPro" id="IPR008427">
    <property type="entry name" value="Extracellular_membr_CFEM_dom"/>
</dbReference>
<name>S8BII5_DACHA</name>
<dbReference type="AlphaFoldDB" id="S8BII5"/>
<evidence type="ECO:0000256" key="5">
    <source>
        <dbReference type="ARBA" id="ARBA00022525"/>
    </source>
</evidence>
<dbReference type="Proteomes" id="UP000015100">
    <property type="component" value="Unassembled WGS sequence"/>
</dbReference>
<keyword evidence="17" id="KW-1133">Transmembrane helix</keyword>
<feature type="compositionally biased region" description="Polar residues" evidence="16">
    <location>
        <begin position="143"/>
        <end position="171"/>
    </location>
</feature>
<feature type="signal peptide" evidence="18">
    <location>
        <begin position="1"/>
        <end position="20"/>
    </location>
</feature>
<evidence type="ECO:0000256" key="8">
    <source>
        <dbReference type="ARBA" id="ARBA00022723"/>
    </source>
</evidence>
<dbReference type="Pfam" id="PF05730">
    <property type="entry name" value="CFEM"/>
    <property type="match status" value="1"/>
</dbReference>
<evidence type="ECO:0000256" key="1">
    <source>
        <dbReference type="ARBA" id="ARBA00004609"/>
    </source>
</evidence>
<dbReference type="GO" id="GO:0098552">
    <property type="term" value="C:side of membrane"/>
    <property type="evidence" value="ECO:0007669"/>
    <property type="project" value="UniProtKB-KW"/>
</dbReference>
<evidence type="ECO:0000256" key="14">
    <source>
        <dbReference type="ARBA" id="ARBA00023288"/>
    </source>
</evidence>
<evidence type="ECO:0000256" key="15">
    <source>
        <dbReference type="PROSITE-ProRule" id="PRU01356"/>
    </source>
</evidence>
<evidence type="ECO:0000313" key="21">
    <source>
        <dbReference type="Proteomes" id="UP000015100"/>
    </source>
</evidence>
<feature type="transmembrane region" description="Helical" evidence="17">
    <location>
        <begin position="196"/>
        <end position="217"/>
    </location>
</feature>
<dbReference type="GO" id="GO:0005576">
    <property type="term" value="C:extracellular region"/>
    <property type="evidence" value="ECO:0007669"/>
    <property type="project" value="UniProtKB-SubCell"/>
</dbReference>
<keyword evidence="7" id="KW-0336">GPI-anchor</keyword>
<comment type="caution">
    <text evidence="15">Lacks conserved residue(s) required for the propagation of feature annotation.</text>
</comment>
<keyword evidence="17" id="KW-0812">Transmembrane</keyword>
<evidence type="ECO:0000313" key="20">
    <source>
        <dbReference type="EMBL" id="EPS35067.1"/>
    </source>
</evidence>
<evidence type="ECO:0000256" key="10">
    <source>
        <dbReference type="ARBA" id="ARBA00023004"/>
    </source>
</evidence>
<keyword evidence="8" id="KW-0479">Metal-binding</keyword>
<evidence type="ECO:0000256" key="9">
    <source>
        <dbReference type="ARBA" id="ARBA00022729"/>
    </source>
</evidence>
<comment type="caution">
    <text evidence="20">The sequence shown here is derived from an EMBL/GenBank/DDBJ whole genome shotgun (WGS) entry which is preliminary data.</text>
</comment>
<feature type="domain" description="CFEM" evidence="19">
    <location>
        <begin position="2"/>
        <end position="116"/>
    </location>
</feature>
<dbReference type="PROSITE" id="PS52012">
    <property type="entry name" value="CFEM"/>
    <property type="match status" value="1"/>
</dbReference>
<reference evidence="21" key="2">
    <citation type="submission" date="2013-04" db="EMBL/GenBank/DDBJ databases">
        <title>Genomic mechanisms accounting for the adaptation to parasitism in nematode-trapping fungi.</title>
        <authorList>
            <person name="Ahren D.G."/>
        </authorList>
    </citation>
    <scope>NUCLEOTIDE SEQUENCE [LARGE SCALE GENOMIC DNA]</scope>
    <source>
        <strain evidence="21">CBS 200.50</strain>
    </source>
</reference>
<feature type="compositionally biased region" description="Low complexity" evidence="16">
    <location>
        <begin position="172"/>
        <end position="190"/>
    </location>
</feature>
<keyword evidence="14" id="KW-0449">Lipoprotein</keyword>
<keyword evidence="21" id="KW-1185">Reference proteome</keyword>
<organism evidence="20 21">
    <name type="scientific">Dactylellina haptotyla (strain CBS 200.50)</name>
    <name type="common">Nematode-trapping fungus</name>
    <name type="synonym">Monacrosporium haptotylum</name>
    <dbReference type="NCBI Taxonomy" id="1284197"/>
    <lineage>
        <taxon>Eukaryota</taxon>
        <taxon>Fungi</taxon>
        <taxon>Dikarya</taxon>
        <taxon>Ascomycota</taxon>
        <taxon>Pezizomycotina</taxon>
        <taxon>Orbiliomycetes</taxon>
        <taxon>Orbiliales</taxon>
        <taxon>Orbiliaceae</taxon>
        <taxon>Dactylellina</taxon>
    </lineage>
</organism>
<feature type="disulfide bond" evidence="15">
    <location>
        <begin position="47"/>
        <end position="54"/>
    </location>
</feature>
<feature type="region of interest" description="Disordered" evidence="16">
    <location>
        <begin position="143"/>
        <end position="191"/>
    </location>
</feature>
<evidence type="ECO:0000259" key="19">
    <source>
        <dbReference type="PROSITE" id="PS52012"/>
    </source>
</evidence>
<evidence type="ECO:0000256" key="7">
    <source>
        <dbReference type="ARBA" id="ARBA00022622"/>
    </source>
</evidence>
<dbReference type="GO" id="GO:0046872">
    <property type="term" value="F:metal ion binding"/>
    <property type="evidence" value="ECO:0007669"/>
    <property type="project" value="UniProtKB-KW"/>
</dbReference>
<evidence type="ECO:0000256" key="6">
    <source>
        <dbReference type="ARBA" id="ARBA00022617"/>
    </source>
</evidence>
<feature type="chain" id="PRO_5004548403" description="CFEM domain-containing protein" evidence="18">
    <location>
        <begin position="21"/>
        <end position="218"/>
    </location>
</feature>
<dbReference type="GO" id="GO:0005886">
    <property type="term" value="C:plasma membrane"/>
    <property type="evidence" value="ECO:0007669"/>
    <property type="project" value="UniProtKB-SubCell"/>
</dbReference>
<gene>
    <name evidence="20" type="ORF">H072_11423</name>
</gene>
<dbReference type="PANTHER" id="PTHR37928">
    <property type="entry name" value="CFEM DOMAIN PROTEIN (AFU_ORTHOLOGUE AFUA_6G14090)"/>
    <property type="match status" value="1"/>
</dbReference>
<proteinExistence type="inferred from homology"/>
<keyword evidence="10" id="KW-0408">Iron</keyword>
<feature type="disulfide bond" evidence="15">
    <location>
        <begin position="37"/>
        <end position="68"/>
    </location>
</feature>
<evidence type="ECO:0000256" key="17">
    <source>
        <dbReference type="SAM" id="Phobius"/>
    </source>
</evidence>
<keyword evidence="9 18" id="KW-0732">Signal</keyword>
<keyword evidence="12 15" id="KW-1015">Disulfide bond</keyword>
<accession>S8BII5</accession>
<keyword evidence="5" id="KW-0964">Secreted</keyword>
<evidence type="ECO:0000256" key="3">
    <source>
        <dbReference type="ARBA" id="ARBA00010031"/>
    </source>
</evidence>
<dbReference type="HOGENOM" id="CLU_1266849_0_0_1"/>
<evidence type="ECO:0000256" key="13">
    <source>
        <dbReference type="ARBA" id="ARBA00023180"/>
    </source>
</evidence>
<reference evidence="20 21" key="1">
    <citation type="journal article" date="2013" name="PLoS Genet.">
        <title>Genomic mechanisms accounting for the adaptation to parasitism in nematode-trapping fungi.</title>
        <authorList>
            <person name="Meerupati T."/>
            <person name="Andersson K.M."/>
            <person name="Friman E."/>
            <person name="Kumar D."/>
            <person name="Tunlid A."/>
            <person name="Ahren D."/>
        </authorList>
    </citation>
    <scope>NUCLEOTIDE SEQUENCE [LARGE SCALE GENOMIC DNA]</scope>
    <source>
        <strain evidence="20 21">CBS 200.50</strain>
    </source>
</reference>
<keyword evidence="6" id="KW-0349">Heme</keyword>
<dbReference type="OMA" id="IARANCD"/>
<evidence type="ECO:0000256" key="18">
    <source>
        <dbReference type="SAM" id="SignalP"/>
    </source>
</evidence>
<sequence length="218" mass="21946">MYTKSTIVSLLLAGPSLIVAQRATDTAVQLPPCITTCYGLAIARANCDTLNPSCICGSNTFFSAVRTCLETGDGTCSQTEAVDVWNKLQAQCADKVSSSFPSLRFTVTEESSVSATMGIITPDPTESGSVTGPGSTSVSATMGTITGPGDTSETAAPTTMGTITGTGEPSVSGTQGSQTSASQSAPTQTPNTATNIIPSIVSLVLGSFVAGGALILMI</sequence>
<evidence type="ECO:0000256" key="4">
    <source>
        <dbReference type="ARBA" id="ARBA00022475"/>
    </source>
</evidence>
<keyword evidence="4" id="KW-1003">Cell membrane</keyword>
<evidence type="ECO:0000256" key="16">
    <source>
        <dbReference type="SAM" id="MobiDB-lite"/>
    </source>
</evidence>
<dbReference type="PANTHER" id="PTHR37928:SF2">
    <property type="entry name" value="GPI ANCHORED CFEM DOMAIN PROTEIN (AFU_ORTHOLOGUE AFUA_6G10580)"/>
    <property type="match status" value="1"/>
</dbReference>
<dbReference type="EMBL" id="AQGS01001233">
    <property type="protein sequence ID" value="EPS35067.1"/>
    <property type="molecule type" value="Genomic_DNA"/>
</dbReference>
<keyword evidence="13" id="KW-0325">Glycoprotein</keyword>
<comment type="subcellular location">
    <subcellularLocation>
        <location evidence="1">Cell membrane</location>
        <topology evidence="1">Lipid-anchor</topology>
        <topology evidence="1">GPI-anchor</topology>
    </subcellularLocation>
    <subcellularLocation>
        <location evidence="2">Secreted</location>
    </subcellularLocation>
</comment>
<evidence type="ECO:0000256" key="2">
    <source>
        <dbReference type="ARBA" id="ARBA00004613"/>
    </source>
</evidence>